<evidence type="ECO:0000313" key="2">
    <source>
        <dbReference type="EMBL" id="MFH8136034.1"/>
    </source>
</evidence>
<dbReference type="Gene3D" id="3.30.70.100">
    <property type="match status" value="1"/>
</dbReference>
<reference evidence="2 3" key="1">
    <citation type="submission" date="2024-08" db="EMBL/GenBank/DDBJ databases">
        <title>Pantoea ronii - a newly identified human opportunistic pathogen.</title>
        <authorList>
            <person name="Keidar-Friedman D."/>
            <person name="Sorek N."/>
            <person name="Leshin-Carmel D."/>
            <person name="Tsur A."/>
            <person name="Amsalem M."/>
            <person name="Tolkach D."/>
            <person name="Brosh-Nissimov T."/>
        </authorList>
    </citation>
    <scope>NUCLEOTIDE SEQUENCE [LARGE SCALE GENOMIC DNA]</scope>
    <source>
        <strain evidence="2 3">AA23256</strain>
    </source>
</reference>
<organism evidence="2 3">
    <name type="scientific">Pantoea osteomyelitidis</name>
    <dbReference type="NCBI Taxonomy" id="3230026"/>
    <lineage>
        <taxon>Bacteria</taxon>
        <taxon>Pseudomonadati</taxon>
        <taxon>Pseudomonadota</taxon>
        <taxon>Gammaproteobacteria</taxon>
        <taxon>Enterobacterales</taxon>
        <taxon>Erwiniaceae</taxon>
        <taxon>Pantoea</taxon>
    </lineage>
</organism>
<dbReference type="GO" id="GO:0004497">
    <property type="term" value="F:monooxygenase activity"/>
    <property type="evidence" value="ECO:0007669"/>
    <property type="project" value="UniProtKB-KW"/>
</dbReference>
<feature type="domain" description="ABM" evidence="1">
    <location>
        <begin position="5"/>
        <end position="95"/>
    </location>
</feature>
<dbReference type="Proteomes" id="UP001611251">
    <property type="component" value="Unassembled WGS sequence"/>
</dbReference>
<dbReference type="PANTHER" id="PTHR33336">
    <property type="entry name" value="QUINOL MONOOXYGENASE YGIN-RELATED"/>
    <property type="match status" value="1"/>
</dbReference>
<dbReference type="EC" id="1.-.-.-" evidence="2"/>
<accession>A0ABW7Q1Y8</accession>
<dbReference type="EMBL" id="JBGFSN010000010">
    <property type="protein sequence ID" value="MFH8136034.1"/>
    <property type="molecule type" value="Genomic_DNA"/>
</dbReference>
<evidence type="ECO:0000313" key="3">
    <source>
        <dbReference type="Proteomes" id="UP001611251"/>
    </source>
</evidence>
<proteinExistence type="predicted"/>
<dbReference type="InterPro" id="IPR007138">
    <property type="entry name" value="ABM_dom"/>
</dbReference>
<dbReference type="PROSITE" id="PS51725">
    <property type="entry name" value="ABM"/>
    <property type="match status" value="1"/>
</dbReference>
<keyword evidence="3" id="KW-1185">Reference proteome</keyword>
<evidence type="ECO:0000259" key="1">
    <source>
        <dbReference type="PROSITE" id="PS51725"/>
    </source>
</evidence>
<sequence length="95" mass="10718">MSSTITIVANINAKAGFDAEVEQALKQAEQQVQSEPGCEYYVLHRNLEQAGQFIMIERWQSEEMLAQHNQAEPLQQLVRALEGKAELSVTKMTQI</sequence>
<dbReference type="InterPro" id="IPR050744">
    <property type="entry name" value="AI-2_Isomerase_LsrG"/>
</dbReference>
<name>A0ABW7Q1Y8_9GAMM</name>
<dbReference type="SUPFAM" id="SSF54909">
    <property type="entry name" value="Dimeric alpha+beta barrel"/>
    <property type="match status" value="1"/>
</dbReference>
<dbReference type="RefSeq" id="WP_397217426.1">
    <property type="nucleotide sequence ID" value="NZ_JBGFSN010000010.1"/>
</dbReference>
<protein>
    <submittedName>
        <fullName evidence="2">Quinol monooxygenase</fullName>
        <ecNumber evidence="2">1.-.-.-</ecNumber>
    </submittedName>
</protein>
<comment type="caution">
    <text evidence="2">The sequence shown here is derived from an EMBL/GenBank/DDBJ whole genome shotgun (WGS) entry which is preliminary data.</text>
</comment>
<dbReference type="InterPro" id="IPR011008">
    <property type="entry name" value="Dimeric_a/b-barrel"/>
</dbReference>
<dbReference type="Pfam" id="PF03992">
    <property type="entry name" value="ABM"/>
    <property type="match status" value="1"/>
</dbReference>
<gene>
    <name evidence="2" type="ORF">ABU178_17935</name>
</gene>
<keyword evidence="2" id="KW-0503">Monooxygenase</keyword>
<dbReference type="PANTHER" id="PTHR33336:SF3">
    <property type="entry name" value="ABM DOMAIN-CONTAINING PROTEIN"/>
    <property type="match status" value="1"/>
</dbReference>
<keyword evidence="2" id="KW-0560">Oxidoreductase</keyword>